<evidence type="ECO:0000313" key="2">
    <source>
        <dbReference type="Proteomes" id="UP000054477"/>
    </source>
</evidence>
<dbReference type="HOGENOM" id="CLU_3014501_0_0_1"/>
<keyword evidence="2" id="KW-1185">Reference proteome</keyword>
<protein>
    <submittedName>
        <fullName evidence="1">Uncharacterized protein</fullName>
    </submittedName>
</protein>
<proteinExistence type="predicted"/>
<accession>A0A0C9WUW3</accession>
<reference evidence="2" key="2">
    <citation type="submission" date="2015-01" db="EMBL/GenBank/DDBJ databases">
        <title>Evolutionary Origins and Diversification of the Mycorrhizal Mutualists.</title>
        <authorList>
            <consortium name="DOE Joint Genome Institute"/>
            <consortium name="Mycorrhizal Genomics Consortium"/>
            <person name="Kohler A."/>
            <person name="Kuo A."/>
            <person name="Nagy L.G."/>
            <person name="Floudas D."/>
            <person name="Copeland A."/>
            <person name="Barry K.W."/>
            <person name="Cichocki N."/>
            <person name="Veneault-Fourrey C."/>
            <person name="LaButti K."/>
            <person name="Lindquist E.A."/>
            <person name="Lipzen A."/>
            <person name="Lundell T."/>
            <person name="Morin E."/>
            <person name="Murat C."/>
            <person name="Riley R."/>
            <person name="Ohm R."/>
            <person name="Sun H."/>
            <person name="Tunlid A."/>
            <person name="Henrissat B."/>
            <person name="Grigoriev I.V."/>
            <person name="Hibbett D.S."/>
            <person name="Martin F."/>
        </authorList>
    </citation>
    <scope>NUCLEOTIDE SEQUENCE [LARGE SCALE GENOMIC DNA]</scope>
    <source>
        <strain evidence="2">LaAM-08-1</strain>
    </source>
</reference>
<gene>
    <name evidence="1" type="ORF">K443DRAFT_10826</name>
</gene>
<sequence>MLVQSWTRLDDDALATKDAYIKAIGQPIGFDYSRLEFNVGNKRAFGDGHILGGWEF</sequence>
<dbReference type="STRING" id="1095629.A0A0C9WUW3"/>
<dbReference type="OrthoDB" id="26719at2759"/>
<dbReference type="Proteomes" id="UP000054477">
    <property type="component" value="Unassembled WGS sequence"/>
</dbReference>
<organism evidence="1 2">
    <name type="scientific">Laccaria amethystina LaAM-08-1</name>
    <dbReference type="NCBI Taxonomy" id="1095629"/>
    <lineage>
        <taxon>Eukaryota</taxon>
        <taxon>Fungi</taxon>
        <taxon>Dikarya</taxon>
        <taxon>Basidiomycota</taxon>
        <taxon>Agaricomycotina</taxon>
        <taxon>Agaricomycetes</taxon>
        <taxon>Agaricomycetidae</taxon>
        <taxon>Agaricales</taxon>
        <taxon>Agaricineae</taxon>
        <taxon>Hydnangiaceae</taxon>
        <taxon>Laccaria</taxon>
    </lineage>
</organism>
<dbReference type="EMBL" id="KN838731">
    <property type="protein sequence ID" value="KIJ96140.1"/>
    <property type="molecule type" value="Genomic_DNA"/>
</dbReference>
<name>A0A0C9WUW3_9AGAR</name>
<dbReference type="AlphaFoldDB" id="A0A0C9WUW3"/>
<reference evidence="1 2" key="1">
    <citation type="submission" date="2014-04" db="EMBL/GenBank/DDBJ databases">
        <authorList>
            <consortium name="DOE Joint Genome Institute"/>
            <person name="Kuo A."/>
            <person name="Kohler A."/>
            <person name="Nagy L.G."/>
            <person name="Floudas D."/>
            <person name="Copeland A."/>
            <person name="Barry K.W."/>
            <person name="Cichocki N."/>
            <person name="Veneault-Fourrey C."/>
            <person name="LaButti K."/>
            <person name="Lindquist E.A."/>
            <person name="Lipzen A."/>
            <person name="Lundell T."/>
            <person name="Morin E."/>
            <person name="Murat C."/>
            <person name="Sun H."/>
            <person name="Tunlid A."/>
            <person name="Henrissat B."/>
            <person name="Grigoriev I.V."/>
            <person name="Hibbett D.S."/>
            <person name="Martin F."/>
            <person name="Nordberg H.P."/>
            <person name="Cantor M.N."/>
            <person name="Hua S.X."/>
        </authorList>
    </citation>
    <scope>NUCLEOTIDE SEQUENCE [LARGE SCALE GENOMIC DNA]</scope>
    <source>
        <strain evidence="1 2">LaAM-08-1</strain>
    </source>
</reference>
<evidence type="ECO:0000313" key="1">
    <source>
        <dbReference type="EMBL" id="KIJ96140.1"/>
    </source>
</evidence>